<reference evidence="1 2" key="1">
    <citation type="journal article" date="2024" name="Ann. Entomol. Soc. Am.">
        <title>Genomic analyses of the southern and eastern yellowjacket wasps (Hymenoptera: Vespidae) reveal evolutionary signatures of social life.</title>
        <authorList>
            <person name="Catto M.A."/>
            <person name="Caine P.B."/>
            <person name="Orr S.E."/>
            <person name="Hunt B.G."/>
            <person name="Goodisman M.A.D."/>
        </authorList>
    </citation>
    <scope>NUCLEOTIDE SEQUENCE [LARGE SCALE GENOMIC DNA]</scope>
    <source>
        <strain evidence="1">232</strain>
        <tissue evidence="1">Head and thorax</tissue>
    </source>
</reference>
<gene>
    <name evidence="1" type="ORF">V1477_017052</name>
</gene>
<accession>A0ABD2B521</accession>
<dbReference type="Proteomes" id="UP001607303">
    <property type="component" value="Unassembled WGS sequence"/>
</dbReference>
<proteinExistence type="predicted"/>
<keyword evidence="2" id="KW-1185">Reference proteome</keyword>
<evidence type="ECO:0000313" key="1">
    <source>
        <dbReference type="EMBL" id="KAL2727776.1"/>
    </source>
</evidence>
<comment type="caution">
    <text evidence="1">The sequence shown here is derived from an EMBL/GenBank/DDBJ whole genome shotgun (WGS) entry which is preliminary data.</text>
</comment>
<dbReference type="EMBL" id="JAYRBN010000100">
    <property type="protein sequence ID" value="KAL2727776.1"/>
    <property type="molecule type" value="Genomic_DNA"/>
</dbReference>
<protein>
    <submittedName>
        <fullName evidence="1">Uncharacterized protein</fullName>
    </submittedName>
</protein>
<dbReference type="AlphaFoldDB" id="A0ABD2B521"/>
<organism evidence="1 2">
    <name type="scientific">Vespula maculifrons</name>
    <name type="common">Eastern yellow jacket</name>
    <name type="synonym">Wasp</name>
    <dbReference type="NCBI Taxonomy" id="7453"/>
    <lineage>
        <taxon>Eukaryota</taxon>
        <taxon>Metazoa</taxon>
        <taxon>Ecdysozoa</taxon>
        <taxon>Arthropoda</taxon>
        <taxon>Hexapoda</taxon>
        <taxon>Insecta</taxon>
        <taxon>Pterygota</taxon>
        <taxon>Neoptera</taxon>
        <taxon>Endopterygota</taxon>
        <taxon>Hymenoptera</taxon>
        <taxon>Apocrita</taxon>
        <taxon>Aculeata</taxon>
        <taxon>Vespoidea</taxon>
        <taxon>Vespidae</taxon>
        <taxon>Vespinae</taxon>
        <taxon>Vespula</taxon>
    </lineage>
</organism>
<evidence type="ECO:0000313" key="2">
    <source>
        <dbReference type="Proteomes" id="UP001607303"/>
    </source>
</evidence>
<sequence length="85" mass="9827">MTFSTLLLIPTWEHENCKERWPEDIKYNVNTTKNKGESSGDGCTKRDSKIYCIAFTVLWLTISKVAEICLSARNNPYLFVQTVQH</sequence>
<name>A0ABD2B521_VESMC</name>